<keyword evidence="1" id="KW-0472">Membrane</keyword>
<dbReference type="Proteomes" id="UP000176751">
    <property type="component" value="Unassembled WGS sequence"/>
</dbReference>
<gene>
    <name evidence="2" type="ORF">A2196_02070</name>
</gene>
<evidence type="ECO:0000256" key="1">
    <source>
        <dbReference type="SAM" id="Phobius"/>
    </source>
</evidence>
<proteinExistence type="predicted"/>
<reference evidence="2 3" key="1">
    <citation type="journal article" date="2016" name="Nat. Commun.">
        <title>Thousands of microbial genomes shed light on interconnected biogeochemical processes in an aquifer system.</title>
        <authorList>
            <person name="Anantharaman K."/>
            <person name="Brown C.T."/>
            <person name="Hug L.A."/>
            <person name="Sharon I."/>
            <person name="Castelle C.J."/>
            <person name="Probst A.J."/>
            <person name="Thomas B.C."/>
            <person name="Singh A."/>
            <person name="Wilkins M.J."/>
            <person name="Karaoz U."/>
            <person name="Brodie E.L."/>
            <person name="Williams K.H."/>
            <person name="Hubbard S.S."/>
            <person name="Banfield J.F."/>
        </authorList>
    </citation>
    <scope>NUCLEOTIDE SEQUENCE [LARGE SCALE GENOMIC DNA]</scope>
</reference>
<evidence type="ECO:0000313" key="3">
    <source>
        <dbReference type="Proteomes" id="UP000176751"/>
    </source>
</evidence>
<name>A0A1F5HC47_9BACT</name>
<keyword evidence="1" id="KW-1133">Transmembrane helix</keyword>
<dbReference type="AlphaFoldDB" id="A0A1F5HC47"/>
<protein>
    <submittedName>
        <fullName evidence="2">Uncharacterized protein</fullName>
    </submittedName>
</protein>
<feature type="transmembrane region" description="Helical" evidence="1">
    <location>
        <begin position="36"/>
        <end position="58"/>
    </location>
</feature>
<sequence length="63" mass="6735">MKNGKWRGPCTPGGGAVYGLGLIGALVYFIQQSTTFGQGVLGVLKSIVWPAILVYKLLELLQL</sequence>
<evidence type="ECO:0000313" key="2">
    <source>
        <dbReference type="EMBL" id="OGE01650.1"/>
    </source>
</evidence>
<organism evidence="2 3">
    <name type="scientific">Candidatus Curtissbacteria bacterium RIFOXYA1_FULL_41_14</name>
    <dbReference type="NCBI Taxonomy" id="1797737"/>
    <lineage>
        <taxon>Bacteria</taxon>
        <taxon>Candidatus Curtissiibacteriota</taxon>
    </lineage>
</organism>
<feature type="transmembrane region" description="Helical" evidence="1">
    <location>
        <begin position="12"/>
        <end position="30"/>
    </location>
</feature>
<comment type="caution">
    <text evidence="2">The sequence shown here is derived from an EMBL/GenBank/DDBJ whole genome shotgun (WGS) entry which is preliminary data.</text>
</comment>
<accession>A0A1F5HC47</accession>
<keyword evidence="1" id="KW-0812">Transmembrane</keyword>
<dbReference type="EMBL" id="MFCA01000025">
    <property type="protein sequence ID" value="OGE01650.1"/>
    <property type="molecule type" value="Genomic_DNA"/>
</dbReference>
<dbReference type="STRING" id="1797737.A2196_02070"/>